<reference evidence="2" key="1">
    <citation type="journal article" date="2019" name="bioRxiv">
        <title>The Genome of the Zebra Mussel, Dreissena polymorpha: A Resource for Invasive Species Research.</title>
        <authorList>
            <person name="McCartney M.A."/>
            <person name="Auch B."/>
            <person name="Kono T."/>
            <person name="Mallez S."/>
            <person name="Zhang Y."/>
            <person name="Obille A."/>
            <person name="Becker A."/>
            <person name="Abrahante J.E."/>
            <person name="Garbe J."/>
            <person name="Badalamenti J.P."/>
            <person name="Herman A."/>
            <person name="Mangelson H."/>
            <person name="Liachko I."/>
            <person name="Sullivan S."/>
            <person name="Sone E.D."/>
            <person name="Koren S."/>
            <person name="Silverstein K.A.T."/>
            <person name="Beckman K.B."/>
            <person name="Gohl D.M."/>
        </authorList>
    </citation>
    <scope>NUCLEOTIDE SEQUENCE</scope>
    <source>
        <strain evidence="2">Duluth1</strain>
        <tissue evidence="2">Whole animal</tissue>
    </source>
</reference>
<feature type="domain" description="Apple" evidence="1">
    <location>
        <begin position="14"/>
        <end position="46"/>
    </location>
</feature>
<evidence type="ECO:0000259" key="1">
    <source>
        <dbReference type="Pfam" id="PF08276"/>
    </source>
</evidence>
<proteinExistence type="predicted"/>
<comment type="caution">
    <text evidence="2">The sequence shown here is derived from an EMBL/GenBank/DDBJ whole genome shotgun (WGS) entry which is preliminary data.</text>
</comment>
<keyword evidence="3" id="KW-1185">Reference proteome</keyword>
<dbReference type="AlphaFoldDB" id="A0A9D4MG80"/>
<accession>A0A9D4MG80</accession>
<name>A0A9D4MG80_DREPO</name>
<dbReference type="Proteomes" id="UP000828390">
    <property type="component" value="Unassembled WGS sequence"/>
</dbReference>
<reference evidence="2" key="2">
    <citation type="submission" date="2020-11" db="EMBL/GenBank/DDBJ databases">
        <authorList>
            <person name="McCartney M.A."/>
            <person name="Auch B."/>
            <person name="Kono T."/>
            <person name="Mallez S."/>
            <person name="Becker A."/>
            <person name="Gohl D.M."/>
            <person name="Silverstein K.A.T."/>
            <person name="Koren S."/>
            <person name="Bechman K.B."/>
            <person name="Herman A."/>
            <person name="Abrahante J.E."/>
            <person name="Garbe J."/>
        </authorList>
    </citation>
    <scope>NUCLEOTIDE SEQUENCE</scope>
    <source>
        <strain evidence="2">Duluth1</strain>
        <tissue evidence="2">Whole animal</tissue>
    </source>
</reference>
<dbReference type="Gene3D" id="3.50.4.10">
    <property type="entry name" value="Hepatocyte Growth Factor"/>
    <property type="match status" value="1"/>
</dbReference>
<evidence type="ECO:0000313" key="3">
    <source>
        <dbReference type="Proteomes" id="UP000828390"/>
    </source>
</evidence>
<sequence length="65" mass="7133">MFQAYDVIDKVVVDDAKACSQHCIRRADCTAFVTVPDVDGVVCWLGRGEHSSVPMGFPSLLFTLD</sequence>
<dbReference type="InterPro" id="IPR003609">
    <property type="entry name" value="Pan_app"/>
</dbReference>
<dbReference type="EMBL" id="JAIWYP010000001">
    <property type="protein sequence ID" value="KAH3876785.1"/>
    <property type="molecule type" value="Genomic_DNA"/>
</dbReference>
<evidence type="ECO:0000313" key="2">
    <source>
        <dbReference type="EMBL" id="KAH3876785.1"/>
    </source>
</evidence>
<gene>
    <name evidence="2" type="ORF">DPMN_000635</name>
</gene>
<dbReference type="Pfam" id="PF08276">
    <property type="entry name" value="PAN_2"/>
    <property type="match status" value="1"/>
</dbReference>
<protein>
    <recommendedName>
        <fullName evidence="1">Apple domain-containing protein</fullName>
    </recommendedName>
</protein>
<organism evidence="2 3">
    <name type="scientific">Dreissena polymorpha</name>
    <name type="common">Zebra mussel</name>
    <name type="synonym">Mytilus polymorpha</name>
    <dbReference type="NCBI Taxonomy" id="45954"/>
    <lineage>
        <taxon>Eukaryota</taxon>
        <taxon>Metazoa</taxon>
        <taxon>Spiralia</taxon>
        <taxon>Lophotrochozoa</taxon>
        <taxon>Mollusca</taxon>
        <taxon>Bivalvia</taxon>
        <taxon>Autobranchia</taxon>
        <taxon>Heteroconchia</taxon>
        <taxon>Euheterodonta</taxon>
        <taxon>Imparidentia</taxon>
        <taxon>Neoheterodontei</taxon>
        <taxon>Myida</taxon>
        <taxon>Dreissenoidea</taxon>
        <taxon>Dreissenidae</taxon>
        <taxon>Dreissena</taxon>
    </lineage>
</organism>